<evidence type="ECO:0000259" key="1">
    <source>
        <dbReference type="Pfam" id="PF08439"/>
    </source>
</evidence>
<sequence>MTAVARKRDEIPQQYQWHIESIFATPEAWETAVSQFQHQLKEIDQFKGRLHESPTILANYLTAADALATAIGKIYVYAALSYSVDTTNQTAAARNDQARGLYGMTAAATAFAQPEMLAIGFETLRKWLTEDERLANYGHYLDRLETQQAHVRSAEVEQVLGMARDTFGTASATHGILANADLKFETAV</sequence>
<dbReference type="Gene3D" id="1.20.140.70">
    <property type="entry name" value="Oligopeptidase f, N-terminal domain"/>
    <property type="match status" value="1"/>
</dbReference>
<proteinExistence type="predicted"/>
<name>A0A3B0VKJ9_9ZZZZ</name>
<protein>
    <submittedName>
        <fullName evidence="2">Oligoendopeptidase F</fullName>
        <ecNumber evidence="2">3.4.24.-</ecNumber>
    </submittedName>
</protein>
<reference evidence="2" key="1">
    <citation type="submission" date="2018-06" db="EMBL/GenBank/DDBJ databases">
        <authorList>
            <person name="Zhirakovskaya E."/>
        </authorList>
    </citation>
    <scope>NUCLEOTIDE SEQUENCE</scope>
</reference>
<feature type="domain" description="Oligopeptidase F N-terminal" evidence="1">
    <location>
        <begin position="115"/>
        <end position="184"/>
    </location>
</feature>
<dbReference type="InterPro" id="IPR013647">
    <property type="entry name" value="OligopepF_N_dom"/>
</dbReference>
<accession>A0A3B0VKJ9</accession>
<dbReference type="SUPFAM" id="SSF55486">
    <property type="entry name" value="Metalloproteases ('zincins'), catalytic domain"/>
    <property type="match status" value="1"/>
</dbReference>
<dbReference type="EMBL" id="UOEU01000331">
    <property type="protein sequence ID" value="VAW32184.1"/>
    <property type="molecule type" value="Genomic_DNA"/>
</dbReference>
<dbReference type="AlphaFoldDB" id="A0A3B0VKJ9"/>
<keyword evidence="2" id="KW-0378">Hydrolase</keyword>
<organism evidence="2">
    <name type="scientific">hydrothermal vent metagenome</name>
    <dbReference type="NCBI Taxonomy" id="652676"/>
    <lineage>
        <taxon>unclassified sequences</taxon>
        <taxon>metagenomes</taxon>
        <taxon>ecological metagenomes</taxon>
    </lineage>
</organism>
<feature type="non-terminal residue" evidence="2">
    <location>
        <position position="188"/>
    </location>
</feature>
<dbReference type="EC" id="3.4.24.-" evidence="2"/>
<dbReference type="GO" id="GO:0016787">
    <property type="term" value="F:hydrolase activity"/>
    <property type="evidence" value="ECO:0007669"/>
    <property type="project" value="UniProtKB-KW"/>
</dbReference>
<gene>
    <name evidence="2" type="ORF">MNBD_CHLOROFLEXI01-4589</name>
</gene>
<evidence type="ECO:0000313" key="2">
    <source>
        <dbReference type="EMBL" id="VAW32184.1"/>
    </source>
</evidence>
<dbReference type="Pfam" id="PF08439">
    <property type="entry name" value="Peptidase_M3_N"/>
    <property type="match status" value="1"/>
</dbReference>